<keyword evidence="3" id="KW-1185">Reference proteome</keyword>
<reference evidence="2" key="1">
    <citation type="journal article" date="2023" name="Insect Mol. Biol.">
        <title>Genome sequencing provides insights into the evolution of gene families encoding plant cell wall-degrading enzymes in longhorned beetles.</title>
        <authorList>
            <person name="Shin N.R."/>
            <person name="Okamura Y."/>
            <person name="Kirsch R."/>
            <person name="Pauchet Y."/>
        </authorList>
    </citation>
    <scope>NUCLEOTIDE SEQUENCE</scope>
    <source>
        <strain evidence="2">AMC_N1</strain>
    </source>
</reference>
<gene>
    <name evidence="2" type="ORF">NQ318_010154</name>
</gene>
<evidence type="ECO:0000256" key="1">
    <source>
        <dbReference type="SAM" id="Phobius"/>
    </source>
</evidence>
<keyword evidence="1" id="KW-0472">Membrane</keyword>
<keyword evidence="1" id="KW-0812">Transmembrane</keyword>
<dbReference type="EMBL" id="JAPWTK010000374">
    <property type="protein sequence ID" value="KAJ8941408.1"/>
    <property type="molecule type" value="Genomic_DNA"/>
</dbReference>
<sequence>MPVARIGPASNIIGLKLSMIRKSLYGSQDCGRIFSKLPEKPVPFLQCLLNEEVENSFADADEVCIRLECCNGVAGEVEQSPESAIEPSLFLSPFCLLTVLLSSSFCLLTVLLPSSFILLPSSFILLSSLFILLLSLFFSLLQKF</sequence>
<evidence type="ECO:0000313" key="2">
    <source>
        <dbReference type="EMBL" id="KAJ8941408.1"/>
    </source>
</evidence>
<name>A0AAV8XQV3_9CUCU</name>
<protein>
    <submittedName>
        <fullName evidence="2">Uncharacterized protein</fullName>
    </submittedName>
</protein>
<evidence type="ECO:0000313" key="3">
    <source>
        <dbReference type="Proteomes" id="UP001162162"/>
    </source>
</evidence>
<dbReference type="Proteomes" id="UP001162162">
    <property type="component" value="Unassembled WGS sequence"/>
</dbReference>
<dbReference type="AlphaFoldDB" id="A0AAV8XQV3"/>
<organism evidence="2 3">
    <name type="scientific">Aromia moschata</name>
    <dbReference type="NCBI Taxonomy" id="1265417"/>
    <lineage>
        <taxon>Eukaryota</taxon>
        <taxon>Metazoa</taxon>
        <taxon>Ecdysozoa</taxon>
        <taxon>Arthropoda</taxon>
        <taxon>Hexapoda</taxon>
        <taxon>Insecta</taxon>
        <taxon>Pterygota</taxon>
        <taxon>Neoptera</taxon>
        <taxon>Endopterygota</taxon>
        <taxon>Coleoptera</taxon>
        <taxon>Polyphaga</taxon>
        <taxon>Cucujiformia</taxon>
        <taxon>Chrysomeloidea</taxon>
        <taxon>Cerambycidae</taxon>
        <taxon>Cerambycinae</taxon>
        <taxon>Callichromatini</taxon>
        <taxon>Aromia</taxon>
    </lineage>
</organism>
<accession>A0AAV8XQV3</accession>
<keyword evidence="1" id="KW-1133">Transmembrane helix</keyword>
<comment type="caution">
    <text evidence="2">The sequence shown here is derived from an EMBL/GenBank/DDBJ whole genome shotgun (WGS) entry which is preliminary data.</text>
</comment>
<proteinExistence type="predicted"/>
<feature type="transmembrane region" description="Helical" evidence="1">
    <location>
        <begin position="117"/>
        <end position="141"/>
    </location>
</feature>
<feature type="transmembrane region" description="Helical" evidence="1">
    <location>
        <begin position="89"/>
        <end position="111"/>
    </location>
</feature>